<name>A0ABQ6ZIE1_9GAMM</name>
<reference evidence="3 4" key="1">
    <citation type="submission" date="2017-10" db="EMBL/GenBank/DDBJ databases">
        <title>Whole genome sequencing of members of genus Pseudoxanthomonas.</title>
        <authorList>
            <person name="Kumar S."/>
            <person name="Bansal K."/>
            <person name="Kaur A."/>
            <person name="Patil P."/>
            <person name="Sharma S."/>
            <person name="Patil P.B."/>
        </authorList>
    </citation>
    <scope>NUCLEOTIDE SEQUENCE [LARGE SCALE GENOMIC DNA]</scope>
    <source>
        <strain evidence="3 4">DSM 17109</strain>
    </source>
</reference>
<accession>A0ABQ6ZIE1</accession>
<dbReference type="InterPro" id="IPR011059">
    <property type="entry name" value="Metal-dep_hydrolase_composite"/>
</dbReference>
<dbReference type="Gene3D" id="1.20.58.520">
    <property type="entry name" value="Amidohydrolase"/>
    <property type="match status" value="1"/>
</dbReference>
<gene>
    <name evidence="3" type="ORF">CSC78_07285</name>
</gene>
<feature type="domain" description="Amidohydrolase-related" evidence="2">
    <location>
        <begin position="298"/>
        <end position="651"/>
    </location>
</feature>
<dbReference type="SUPFAM" id="SSF51556">
    <property type="entry name" value="Metallo-dependent hydrolases"/>
    <property type="match status" value="1"/>
</dbReference>
<dbReference type="InterPro" id="IPR032466">
    <property type="entry name" value="Metal_Hydrolase"/>
</dbReference>
<proteinExistence type="predicted"/>
<protein>
    <submittedName>
        <fullName evidence="3">Amidohydrolase</fullName>
    </submittedName>
</protein>
<keyword evidence="1" id="KW-0732">Signal</keyword>
<evidence type="ECO:0000256" key="1">
    <source>
        <dbReference type="SAM" id="SignalP"/>
    </source>
</evidence>
<dbReference type="Gene3D" id="2.30.40.10">
    <property type="entry name" value="Urease, subunit C, domain 1"/>
    <property type="match status" value="1"/>
</dbReference>
<sequence length="677" mass="73130">MKPILAFCCALLLAPSALAAETLKYVALVDGGKQAGEQTVTVGDDGTTHVDFIFKDNGRGPELKEEFRLRADGTFERYQVKGASTFGAPVDETFTRDGDTGTWKSTSDSGTHTFTGTALYTPLGGTPAATSVALAALAKQPDGKLPLVPSGTLTQRTVASMDIASGGKTQTVDLLALTGIGFTPSFVWVTRGAEPRLFAYIYPGFLQLIEDGWQGSANALEARQKTAEREALVALQQRLAHPLPGTTLIRNARVFDSEKAVLGTAQDVVVRDGRILSVSPVGLSRVAADNVVDAGNRVLLPGLYDMHVHAGSWEGGLHLAAGVTSARDMGNDNATLQQLMAEEKDGTLMHPRVIPAGYIEGQSPHSSQGGFVVKDLAGAKQAIDWYVEHGYPQIKIYNSFPKEILSDTTAYAHQRGIRVSGHVPAFLRAQDVVEQGYDEIQHINQVMLNFFVTPETDTRTLARFYLVADKTDALDFDSKPVQDFIALLAEKRIVIDPTLATFEFIHQREGQLSPIVADVADHLPPDVQRGRRAAEMDIPDDATGARYKRSFDKLVEFTGRLYRAGVPLVAGTDELPGFTLQRELELYVQAGLTPSQALQVATWNGATYTRTLDDAGSIVPGKRADLVLVDGDPTTDIADIRKLALVIKGGRAYYPAEIHEALGIVPFAPALRVRPAR</sequence>
<keyword evidence="4" id="KW-1185">Reference proteome</keyword>
<evidence type="ECO:0000313" key="4">
    <source>
        <dbReference type="Proteomes" id="UP000781710"/>
    </source>
</evidence>
<dbReference type="PANTHER" id="PTHR43135">
    <property type="entry name" value="ALPHA-D-RIBOSE 1-METHYLPHOSPHONATE 5-TRIPHOSPHATE DIPHOSPHATASE"/>
    <property type="match status" value="1"/>
</dbReference>
<dbReference type="Pfam" id="PF01979">
    <property type="entry name" value="Amidohydro_1"/>
    <property type="match status" value="1"/>
</dbReference>
<dbReference type="Proteomes" id="UP000781710">
    <property type="component" value="Unassembled WGS sequence"/>
</dbReference>
<evidence type="ECO:0000313" key="3">
    <source>
        <dbReference type="EMBL" id="KAF1725790.1"/>
    </source>
</evidence>
<dbReference type="InterPro" id="IPR051781">
    <property type="entry name" value="Metallo-dep_Hydrolase"/>
</dbReference>
<dbReference type="EMBL" id="PDWW01000007">
    <property type="protein sequence ID" value="KAF1725790.1"/>
    <property type="molecule type" value="Genomic_DNA"/>
</dbReference>
<dbReference type="SUPFAM" id="SSF51338">
    <property type="entry name" value="Composite domain of metallo-dependent hydrolases"/>
    <property type="match status" value="1"/>
</dbReference>
<evidence type="ECO:0000259" key="2">
    <source>
        <dbReference type="Pfam" id="PF01979"/>
    </source>
</evidence>
<dbReference type="RefSeq" id="WP_162337246.1">
    <property type="nucleotide sequence ID" value="NZ_JBHSRQ010000011.1"/>
</dbReference>
<organism evidence="3 4">
    <name type="scientific">Pseudoxanthomonas japonensis</name>
    <dbReference type="NCBI Taxonomy" id="69284"/>
    <lineage>
        <taxon>Bacteria</taxon>
        <taxon>Pseudomonadati</taxon>
        <taxon>Pseudomonadota</taxon>
        <taxon>Gammaproteobacteria</taxon>
        <taxon>Lysobacterales</taxon>
        <taxon>Lysobacteraceae</taxon>
        <taxon>Pseudoxanthomonas</taxon>
    </lineage>
</organism>
<dbReference type="Gene3D" id="3.30.110.90">
    <property type="entry name" value="Amidohydrolase"/>
    <property type="match status" value="1"/>
</dbReference>
<dbReference type="InterPro" id="IPR006680">
    <property type="entry name" value="Amidohydro-rel"/>
</dbReference>
<comment type="caution">
    <text evidence="3">The sequence shown here is derived from an EMBL/GenBank/DDBJ whole genome shotgun (WGS) entry which is preliminary data.</text>
</comment>
<dbReference type="Gene3D" id="3.40.50.10910">
    <property type="entry name" value="Amidohydrolase"/>
    <property type="match status" value="1"/>
</dbReference>
<dbReference type="PANTHER" id="PTHR43135:SF3">
    <property type="entry name" value="ALPHA-D-RIBOSE 1-METHYLPHOSPHONATE 5-TRIPHOSPHATE DIPHOSPHATASE"/>
    <property type="match status" value="1"/>
</dbReference>
<feature type="signal peptide" evidence="1">
    <location>
        <begin position="1"/>
        <end position="19"/>
    </location>
</feature>
<feature type="chain" id="PRO_5045913982" evidence="1">
    <location>
        <begin position="20"/>
        <end position="677"/>
    </location>
</feature>